<dbReference type="Proteomes" id="UP001620626">
    <property type="component" value="Unassembled WGS sequence"/>
</dbReference>
<reference evidence="2 3" key="1">
    <citation type="submission" date="2024-10" db="EMBL/GenBank/DDBJ databases">
        <authorList>
            <person name="Kim D."/>
        </authorList>
    </citation>
    <scope>NUCLEOTIDE SEQUENCE [LARGE SCALE GENOMIC DNA]</scope>
    <source>
        <strain evidence="2">BH-2024</strain>
    </source>
</reference>
<feature type="region of interest" description="Disordered" evidence="1">
    <location>
        <begin position="18"/>
        <end position="37"/>
    </location>
</feature>
<evidence type="ECO:0000313" key="2">
    <source>
        <dbReference type="EMBL" id="KAL3098032.1"/>
    </source>
</evidence>
<keyword evidence="3" id="KW-1185">Reference proteome</keyword>
<dbReference type="EMBL" id="JBICBT010000830">
    <property type="protein sequence ID" value="KAL3098032.1"/>
    <property type="molecule type" value="Genomic_DNA"/>
</dbReference>
<organism evidence="2 3">
    <name type="scientific">Heterodera trifolii</name>
    <dbReference type="NCBI Taxonomy" id="157864"/>
    <lineage>
        <taxon>Eukaryota</taxon>
        <taxon>Metazoa</taxon>
        <taxon>Ecdysozoa</taxon>
        <taxon>Nematoda</taxon>
        <taxon>Chromadorea</taxon>
        <taxon>Rhabditida</taxon>
        <taxon>Tylenchina</taxon>
        <taxon>Tylenchomorpha</taxon>
        <taxon>Tylenchoidea</taxon>
        <taxon>Heteroderidae</taxon>
        <taxon>Heteroderinae</taxon>
        <taxon>Heterodera</taxon>
    </lineage>
</organism>
<gene>
    <name evidence="2" type="ORF">niasHT_027577</name>
</gene>
<sequence>MTRIIHHFRRREQFEVPTEYDGENELEKGGENGNDYDNYYQQRMQMDNEFIASLLNEDNANGGNANFVYGPQDETFHQQQQQQQYNISNNGIDGVEFVLPQNGGE</sequence>
<evidence type="ECO:0000313" key="3">
    <source>
        <dbReference type="Proteomes" id="UP001620626"/>
    </source>
</evidence>
<accession>A0ABD2K561</accession>
<dbReference type="AlphaFoldDB" id="A0ABD2K561"/>
<name>A0ABD2K561_9BILA</name>
<protein>
    <submittedName>
        <fullName evidence="2">Uncharacterized protein</fullName>
    </submittedName>
</protein>
<proteinExistence type="predicted"/>
<comment type="caution">
    <text evidence="2">The sequence shown here is derived from an EMBL/GenBank/DDBJ whole genome shotgun (WGS) entry which is preliminary data.</text>
</comment>
<evidence type="ECO:0000256" key="1">
    <source>
        <dbReference type="SAM" id="MobiDB-lite"/>
    </source>
</evidence>